<evidence type="ECO:0000313" key="2">
    <source>
        <dbReference type="Proteomes" id="UP000245876"/>
    </source>
</evidence>
<dbReference type="RefSeq" id="WP_109056193.1">
    <property type="nucleotide sequence ID" value="NZ_QFFM01000003.1"/>
</dbReference>
<gene>
    <name evidence="1" type="ORF">DF196_01610</name>
</gene>
<name>A0A2U2NC65_9BIFI</name>
<dbReference type="SUPFAM" id="SSF48452">
    <property type="entry name" value="TPR-like"/>
    <property type="match status" value="1"/>
</dbReference>
<organism evidence="1 2">
    <name type="scientific">Bifidobacterium callitrichidarum</name>
    <dbReference type="NCBI Taxonomy" id="2052941"/>
    <lineage>
        <taxon>Bacteria</taxon>
        <taxon>Bacillati</taxon>
        <taxon>Actinomycetota</taxon>
        <taxon>Actinomycetes</taxon>
        <taxon>Bifidobacteriales</taxon>
        <taxon>Bifidobacteriaceae</taxon>
        <taxon>Bifidobacterium</taxon>
    </lineage>
</organism>
<accession>A0A2U2NC65</accession>
<dbReference type="Proteomes" id="UP000245876">
    <property type="component" value="Unassembled WGS sequence"/>
</dbReference>
<proteinExistence type="predicted"/>
<dbReference type="EMBL" id="QFFM01000003">
    <property type="protein sequence ID" value="PWG66624.1"/>
    <property type="molecule type" value="Genomic_DNA"/>
</dbReference>
<keyword evidence="2" id="KW-1185">Reference proteome</keyword>
<evidence type="ECO:0000313" key="1">
    <source>
        <dbReference type="EMBL" id="PWG66624.1"/>
    </source>
</evidence>
<dbReference type="Gene3D" id="1.25.40.10">
    <property type="entry name" value="Tetratricopeptide repeat domain"/>
    <property type="match status" value="1"/>
</dbReference>
<dbReference type="InterPro" id="IPR011990">
    <property type="entry name" value="TPR-like_helical_dom_sf"/>
</dbReference>
<dbReference type="AlphaFoldDB" id="A0A2U2NC65"/>
<reference evidence="1 2" key="1">
    <citation type="journal article" date="2018" name="Int. J. Syst. Evol. Microbiol.">
        <title>Bifidobacterium callitrichidarum sp. nov. from the faeces of the emperor tamarin (Saguinus imperator).</title>
        <authorList>
            <person name="Modesto M."/>
            <person name="Michelini S."/>
            <person name="Sansosti M.C."/>
            <person name="De Filippo C."/>
            <person name="Cavalieri D."/>
            <person name="Qvirist L."/>
            <person name="Andlid T."/>
            <person name="Spiezio C."/>
            <person name="Sandri C."/>
            <person name="Pascarelli S."/>
            <person name="Sgorbati B."/>
            <person name="Mattarelli P."/>
        </authorList>
    </citation>
    <scope>NUCLEOTIDE SEQUENCE [LARGE SCALE GENOMIC DNA]</scope>
    <source>
        <strain evidence="1 2">TRI 5</strain>
    </source>
</reference>
<comment type="caution">
    <text evidence="1">The sequence shown here is derived from an EMBL/GenBank/DDBJ whole genome shotgun (WGS) entry which is preliminary data.</text>
</comment>
<protein>
    <submittedName>
        <fullName evidence="1">Uncharacterized protein</fullName>
    </submittedName>
</protein>
<sequence>MYLKELRKKFLNEWVESLDKDKNLLDTNNLSTYAKALEGDRPFRDAVIAATVGYHMLTKRNMNTFANNPHGETAKQHMYKVLDAALYDPDYEFDATRFDRAYQLVNQLMQENEDNAQPYGMLAFLKFIAGNVMEAVDYADKALDHDGNCTIAATVLVVLGKKIKPAWTQAK</sequence>